<organism evidence="1 2">
    <name type="scientific">Stylosanthes scabra</name>
    <dbReference type="NCBI Taxonomy" id="79078"/>
    <lineage>
        <taxon>Eukaryota</taxon>
        <taxon>Viridiplantae</taxon>
        <taxon>Streptophyta</taxon>
        <taxon>Embryophyta</taxon>
        <taxon>Tracheophyta</taxon>
        <taxon>Spermatophyta</taxon>
        <taxon>Magnoliopsida</taxon>
        <taxon>eudicotyledons</taxon>
        <taxon>Gunneridae</taxon>
        <taxon>Pentapetalae</taxon>
        <taxon>rosids</taxon>
        <taxon>fabids</taxon>
        <taxon>Fabales</taxon>
        <taxon>Fabaceae</taxon>
        <taxon>Papilionoideae</taxon>
        <taxon>50 kb inversion clade</taxon>
        <taxon>dalbergioids sensu lato</taxon>
        <taxon>Dalbergieae</taxon>
        <taxon>Pterocarpus clade</taxon>
        <taxon>Stylosanthes</taxon>
    </lineage>
</organism>
<evidence type="ECO:0000313" key="2">
    <source>
        <dbReference type="Proteomes" id="UP001341840"/>
    </source>
</evidence>
<reference evidence="1 2" key="1">
    <citation type="journal article" date="2023" name="Plants (Basel)">
        <title>Bridging the Gap: Combining Genomics and Transcriptomics Approaches to Understand Stylosanthes scabra, an Orphan Legume from the Brazilian Caatinga.</title>
        <authorList>
            <person name="Ferreira-Neto J.R.C."/>
            <person name="da Silva M.D."/>
            <person name="Binneck E."/>
            <person name="de Melo N.F."/>
            <person name="da Silva R.H."/>
            <person name="de Melo A.L.T.M."/>
            <person name="Pandolfi V."/>
            <person name="Bustamante F.O."/>
            <person name="Brasileiro-Vidal A.C."/>
            <person name="Benko-Iseppon A.M."/>
        </authorList>
    </citation>
    <scope>NUCLEOTIDE SEQUENCE [LARGE SCALE GENOMIC DNA]</scope>
    <source>
        <tissue evidence="1">Leaves</tissue>
    </source>
</reference>
<comment type="caution">
    <text evidence="1">The sequence shown here is derived from an EMBL/GenBank/DDBJ whole genome shotgun (WGS) entry which is preliminary data.</text>
</comment>
<name>A0ABU6VTC8_9FABA</name>
<proteinExistence type="predicted"/>
<evidence type="ECO:0000313" key="1">
    <source>
        <dbReference type="EMBL" id="MED6175646.1"/>
    </source>
</evidence>
<accession>A0ABU6VTC8</accession>
<dbReference type="Proteomes" id="UP001341840">
    <property type="component" value="Unassembled WGS sequence"/>
</dbReference>
<gene>
    <name evidence="1" type="ORF">PIB30_080369</name>
</gene>
<protein>
    <submittedName>
        <fullName evidence="1">Uncharacterized protein</fullName>
    </submittedName>
</protein>
<keyword evidence="2" id="KW-1185">Reference proteome</keyword>
<sequence>MEKVSKREYERRKAKLEYELLSSNRTDKLIKMTNRSSNTPPQAGACISNMPSLELSSTNNAGGRALVHMSASWSRDFTGSKWRLPSFTFSRTLRKSTSMCLVRS</sequence>
<dbReference type="EMBL" id="JASCZI010152203">
    <property type="protein sequence ID" value="MED6175646.1"/>
    <property type="molecule type" value="Genomic_DNA"/>
</dbReference>